<proteinExistence type="predicted"/>
<sequence>MNTDVMFSSKTDLWPTPQSFYDDLNAEFSFTLDPCATEDNAKCANFFTKETDGLAQDWTPHTVFMNPPYGREIADWIRKAYEESRKGATVVCLVPARTDTRWFHDYVYGKADEIRFVKGRLKFGDATNSAPFPSMVIVYKAKSGE</sequence>
<name>A0A917FLX1_9BACL</name>
<dbReference type="GO" id="GO:0009307">
    <property type="term" value="P:DNA restriction-modification system"/>
    <property type="evidence" value="ECO:0007669"/>
    <property type="project" value="InterPro"/>
</dbReference>
<gene>
    <name evidence="1" type="ORF">GCM10010916_02060</name>
</gene>
<dbReference type="AlphaFoldDB" id="A0A917FLX1"/>
<reference evidence="1" key="2">
    <citation type="submission" date="2020-09" db="EMBL/GenBank/DDBJ databases">
        <authorList>
            <person name="Sun Q."/>
            <person name="Zhou Y."/>
        </authorList>
    </citation>
    <scope>NUCLEOTIDE SEQUENCE</scope>
    <source>
        <strain evidence="1">CGMCC 1.12987</strain>
    </source>
</reference>
<dbReference type="Pfam" id="PF05869">
    <property type="entry name" value="Dam"/>
    <property type="match status" value="1"/>
</dbReference>
<protein>
    <submittedName>
        <fullName evidence="1">DNA N-6-adenine-methyltransferase of bacteriophage</fullName>
    </submittedName>
</protein>
<dbReference type="GO" id="GO:0009007">
    <property type="term" value="F:site-specific DNA-methyltransferase (adenine-specific) activity"/>
    <property type="evidence" value="ECO:0007669"/>
    <property type="project" value="InterPro"/>
</dbReference>
<dbReference type="NCBIfam" id="TIGR01712">
    <property type="entry name" value="phage_N6A_met"/>
    <property type="match status" value="1"/>
</dbReference>
<reference evidence="1" key="1">
    <citation type="journal article" date="2014" name="Int. J. Syst. Evol. Microbiol.">
        <title>Complete genome sequence of Corynebacterium casei LMG S-19264T (=DSM 44701T), isolated from a smear-ripened cheese.</title>
        <authorList>
            <consortium name="US DOE Joint Genome Institute (JGI-PGF)"/>
            <person name="Walter F."/>
            <person name="Albersmeier A."/>
            <person name="Kalinowski J."/>
            <person name="Ruckert C."/>
        </authorList>
    </citation>
    <scope>NUCLEOTIDE SEQUENCE</scope>
    <source>
        <strain evidence="1">CGMCC 1.12987</strain>
    </source>
</reference>
<evidence type="ECO:0000313" key="2">
    <source>
        <dbReference type="Proteomes" id="UP000644756"/>
    </source>
</evidence>
<comment type="caution">
    <text evidence="1">The sequence shown here is derived from an EMBL/GenBank/DDBJ whole genome shotgun (WGS) entry which is preliminary data.</text>
</comment>
<organism evidence="1 2">
    <name type="scientific">Paenibacillus abyssi</name>
    <dbReference type="NCBI Taxonomy" id="1340531"/>
    <lineage>
        <taxon>Bacteria</taxon>
        <taxon>Bacillati</taxon>
        <taxon>Bacillota</taxon>
        <taxon>Bacilli</taxon>
        <taxon>Bacillales</taxon>
        <taxon>Paenibacillaceae</taxon>
        <taxon>Paenibacillus</taxon>
    </lineage>
</organism>
<dbReference type="InterPro" id="IPR008593">
    <property type="entry name" value="Dam_MeTrfase"/>
</dbReference>
<dbReference type="Proteomes" id="UP000644756">
    <property type="component" value="Unassembled WGS sequence"/>
</dbReference>
<dbReference type="RefSeq" id="WP_229724902.1">
    <property type="nucleotide sequence ID" value="NZ_BMGR01000001.1"/>
</dbReference>
<dbReference type="EMBL" id="BMGR01000001">
    <property type="protein sequence ID" value="GGF88319.1"/>
    <property type="molecule type" value="Genomic_DNA"/>
</dbReference>
<dbReference type="GO" id="GO:0003677">
    <property type="term" value="F:DNA binding"/>
    <property type="evidence" value="ECO:0007669"/>
    <property type="project" value="InterPro"/>
</dbReference>
<evidence type="ECO:0000313" key="1">
    <source>
        <dbReference type="EMBL" id="GGF88319.1"/>
    </source>
</evidence>
<keyword evidence="2" id="KW-1185">Reference proteome</keyword>
<accession>A0A917FLX1</accession>